<evidence type="ECO:0000313" key="1">
    <source>
        <dbReference type="EMBL" id="CAJ2506508.1"/>
    </source>
</evidence>
<sequence>MQAAELLDLASVSPVSKYFNAIVEPLLYRTLIINDRESVGYPSRCAPLLRSISQRPELGRHVSGLTFAPLTGLSAALRIDPLTGKAMKVEDVNFADVFEAFNAAVNLPDKLRDSLSAALVSKTVPSQMALWLALTPGVRLFETAIGIGYGDYDIVSRMFRRATELLLQDQSAAHEDLRKAPLTNLRELRLSDFDAGFQCLSVVLVQDMINTPA</sequence>
<name>A0AAI8VKE9_9PEZI</name>
<proteinExistence type="predicted"/>
<protein>
    <submittedName>
        <fullName evidence="1">Uu.00g006380.m01.CDS01</fullName>
    </submittedName>
</protein>
<evidence type="ECO:0000313" key="2">
    <source>
        <dbReference type="Proteomes" id="UP001295740"/>
    </source>
</evidence>
<accession>A0AAI8VKE9</accession>
<dbReference type="EMBL" id="CAUWAG010000008">
    <property type="protein sequence ID" value="CAJ2506508.1"/>
    <property type="molecule type" value="Genomic_DNA"/>
</dbReference>
<dbReference type="Proteomes" id="UP001295740">
    <property type="component" value="Unassembled WGS sequence"/>
</dbReference>
<gene>
    <name evidence="1" type="ORF">KHLLAP_LOCUS6976</name>
</gene>
<keyword evidence="2" id="KW-1185">Reference proteome</keyword>
<comment type="caution">
    <text evidence="1">The sequence shown here is derived from an EMBL/GenBank/DDBJ whole genome shotgun (WGS) entry which is preliminary data.</text>
</comment>
<dbReference type="AlphaFoldDB" id="A0AAI8VKE9"/>
<reference evidence="1" key="1">
    <citation type="submission" date="2023-10" db="EMBL/GenBank/DDBJ databases">
        <authorList>
            <person name="Hackl T."/>
        </authorList>
    </citation>
    <scope>NUCLEOTIDE SEQUENCE</scope>
</reference>
<organism evidence="1 2">
    <name type="scientific">Anthostomella pinea</name>
    <dbReference type="NCBI Taxonomy" id="933095"/>
    <lineage>
        <taxon>Eukaryota</taxon>
        <taxon>Fungi</taxon>
        <taxon>Dikarya</taxon>
        <taxon>Ascomycota</taxon>
        <taxon>Pezizomycotina</taxon>
        <taxon>Sordariomycetes</taxon>
        <taxon>Xylariomycetidae</taxon>
        <taxon>Xylariales</taxon>
        <taxon>Xylariaceae</taxon>
        <taxon>Anthostomella</taxon>
    </lineage>
</organism>